<comment type="caution">
    <text evidence="1">The sequence shown here is derived from an EMBL/GenBank/DDBJ whole genome shotgun (WGS) entry which is preliminary data.</text>
</comment>
<gene>
    <name evidence="1" type="ORF">GCM10011588_68800</name>
</gene>
<protein>
    <recommendedName>
        <fullName evidence="3">Abortive infection protein-like C-terminal domain-containing protein</fullName>
    </recommendedName>
</protein>
<accession>A0A917VZQ5</accession>
<dbReference type="Proteomes" id="UP000638263">
    <property type="component" value="Unassembled WGS sequence"/>
</dbReference>
<evidence type="ECO:0008006" key="3">
    <source>
        <dbReference type="Google" id="ProtNLM"/>
    </source>
</evidence>
<reference evidence="1" key="1">
    <citation type="journal article" date="2014" name="Int. J. Syst. Evol. Microbiol.">
        <title>Complete genome sequence of Corynebacterium casei LMG S-19264T (=DSM 44701T), isolated from a smear-ripened cheese.</title>
        <authorList>
            <consortium name="US DOE Joint Genome Institute (JGI-PGF)"/>
            <person name="Walter F."/>
            <person name="Albersmeier A."/>
            <person name="Kalinowski J."/>
            <person name="Ruckert C."/>
        </authorList>
    </citation>
    <scope>NUCLEOTIDE SEQUENCE</scope>
    <source>
        <strain evidence="1">CGMCC 4.3508</strain>
    </source>
</reference>
<dbReference type="RefSeq" id="WP_229719201.1">
    <property type="nucleotide sequence ID" value="NZ_BMMH01000035.1"/>
</dbReference>
<keyword evidence="2" id="KW-1185">Reference proteome</keyword>
<name>A0A917VZQ5_9NOCA</name>
<organism evidence="1 2">
    <name type="scientific">Nocardia jinanensis</name>
    <dbReference type="NCBI Taxonomy" id="382504"/>
    <lineage>
        <taxon>Bacteria</taxon>
        <taxon>Bacillati</taxon>
        <taxon>Actinomycetota</taxon>
        <taxon>Actinomycetes</taxon>
        <taxon>Mycobacteriales</taxon>
        <taxon>Nocardiaceae</taxon>
        <taxon>Nocardia</taxon>
    </lineage>
</organism>
<evidence type="ECO:0000313" key="2">
    <source>
        <dbReference type="Proteomes" id="UP000638263"/>
    </source>
</evidence>
<proteinExistence type="predicted"/>
<evidence type="ECO:0000313" key="1">
    <source>
        <dbReference type="EMBL" id="GGL44314.1"/>
    </source>
</evidence>
<dbReference type="EMBL" id="BMMH01000035">
    <property type="protein sequence ID" value="GGL44314.1"/>
    <property type="molecule type" value="Genomic_DNA"/>
</dbReference>
<dbReference type="AlphaFoldDB" id="A0A917VZQ5"/>
<sequence>MLTSDYFIADGFGSGFGGTQQTRFNQKLVVALRRGPLSDRPDIEAAIPLLDLVHDELLAFGTRGGEQLDDSELEAALFALRAVTQRLGVDFEPPFRNFTTFKTYWIRNDASGSWHARRIILSDLFEPARVKLVALEERSLDALADPISPRPLTGWPRVDEEIRELRRRFQTATTPQDYRAIGAHCVGVLEALSRTVYEPARHLRDGETEPPIDKTKIRIGRFIDDSAPGPGNAEVRGLANKAVELSHHVKHSSTATRRSAGIAADAAILLANILRRLAEGT</sequence>
<reference evidence="1" key="2">
    <citation type="submission" date="2020-09" db="EMBL/GenBank/DDBJ databases">
        <authorList>
            <person name="Sun Q."/>
            <person name="Zhou Y."/>
        </authorList>
    </citation>
    <scope>NUCLEOTIDE SEQUENCE</scope>
    <source>
        <strain evidence="1">CGMCC 4.3508</strain>
    </source>
</reference>